<dbReference type="Proteomes" id="UP000230564">
    <property type="component" value="Unassembled WGS sequence"/>
</dbReference>
<proteinExistence type="predicted"/>
<comment type="caution">
    <text evidence="1">The sequence shown here is derived from an EMBL/GenBank/DDBJ whole genome shotgun (WGS) entry which is preliminary data.</text>
</comment>
<dbReference type="EMBL" id="PCWQ01000007">
    <property type="protein sequence ID" value="PIR06972.1"/>
    <property type="molecule type" value="Genomic_DNA"/>
</dbReference>
<dbReference type="Gene3D" id="3.40.50.620">
    <property type="entry name" value="HUPs"/>
    <property type="match status" value="1"/>
</dbReference>
<name>A0A2H0NDJ5_9BACT</name>
<protein>
    <submittedName>
        <fullName evidence="1">LPS biosynthesis protein</fullName>
    </submittedName>
</protein>
<reference evidence="1 2" key="1">
    <citation type="submission" date="2017-09" db="EMBL/GenBank/DDBJ databases">
        <title>Depth-based differentiation of microbial function through sediment-hosted aquifers and enrichment of novel symbionts in the deep terrestrial subsurface.</title>
        <authorList>
            <person name="Probst A.J."/>
            <person name="Ladd B."/>
            <person name="Jarett J.K."/>
            <person name="Geller-Mcgrath D.E."/>
            <person name="Sieber C.M."/>
            <person name="Emerson J.B."/>
            <person name="Anantharaman K."/>
            <person name="Thomas B.C."/>
            <person name="Malmstrom R."/>
            <person name="Stieglmeier M."/>
            <person name="Klingl A."/>
            <person name="Woyke T."/>
            <person name="Ryan C.M."/>
            <person name="Banfield J.F."/>
        </authorList>
    </citation>
    <scope>NUCLEOTIDE SEQUENCE [LARGE SCALE GENOMIC DNA]</scope>
    <source>
        <strain evidence="1">CG11_big_fil_rev_8_21_14_0_20_36_20</strain>
    </source>
</reference>
<dbReference type="InterPro" id="IPR014729">
    <property type="entry name" value="Rossmann-like_a/b/a_fold"/>
</dbReference>
<dbReference type="InterPro" id="IPR020022">
    <property type="entry name" value="N-acetyl_sugar_amidoTrfase"/>
</dbReference>
<dbReference type="AlphaFoldDB" id="A0A2H0NDJ5"/>
<accession>A0A2H0NDJ5</accession>
<dbReference type="SUPFAM" id="SSF52402">
    <property type="entry name" value="Adenine nucleotide alpha hydrolases-like"/>
    <property type="match status" value="1"/>
</dbReference>
<evidence type="ECO:0000313" key="1">
    <source>
        <dbReference type="EMBL" id="PIR06972.1"/>
    </source>
</evidence>
<dbReference type="NCBIfam" id="TIGR03573">
    <property type="entry name" value="WbuX"/>
    <property type="match status" value="1"/>
</dbReference>
<sequence>MRYCTKCVVPETRPGINFDDRGVCNFCRYYESLDKIDWEGRRKQLIDIAQEAKNKGAQYDCVVGVSGGKDSTYMALYARDVLGLNVLLANMVPDGITEIGRHNINNLQKMGFDCFMFRPNPKVCQKVAKMAFYTWGNPVKPSEYALYATPVRAAIMYKVPLVIFDIETTTLDDDTEDKNGGDASRINEQNTLGFSGDSSHLLCDGVTAKDLIPYHYPSQEEIRQSGVKMIYLGYYKRWSPHEHAMFAINRGLHIRTDDALELGRYTKYHALDDDTGIMNQMLKHMKLGYGFATDEACADIWAGRITREEGVKLVREYDGKCGVKFIKQFCDYIGITLDKFWNVAEKFRGPMWKKNKIGEWILKDPIK</sequence>
<organism evidence="1 2">
    <name type="scientific">Candidatus Komeilibacteria bacterium CG11_big_fil_rev_8_21_14_0_20_36_20</name>
    <dbReference type="NCBI Taxonomy" id="1974477"/>
    <lineage>
        <taxon>Bacteria</taxon>
        <taxon>Candidatus Komeiliibacteriota</taxon>
    </lineage>
</organism>
<gene>
    <name evidence="1" type="ORF">COV55_00925</name>
</gene>
<evidence type="ECO:0000313" key="2">
    <source>
        <dbReference type="Proteomes" id="UP000230564"/>
    </source>
</evidence>